<evidence type="ECO:0000313" key="2">
    <source>
        <dbReference type="Proteomes" id="UP000199735"/>
    </source>
</evidence>
<accession>A0AAX2ED38</accession>
<proteinExistence type="predicted"/>
<organism evidence="1 2">
    <name type="scientific">Terribacillus saccharophilus</name>
    <dbReference type="NCBI Taxonomy" id="361277"/>
    <lineage>
        <taxon>Bacteria</taxon>
        <taxon>Bacillati</taxon>
        <taxon>Bacillota</taxon>
        <taxon>Bacilli</taxon>
        <taxon>Bacillales</taxon>
        <taxon>Bacillaceae</taxon>
        <taxon>Terribacillus</taxon>
    </lineage>
</organism>
<name>A0AAX2ED38_9BACI</name>
<evidence type="ECO:0000313" key="1">
    <source>
        <dbReference type="EMBL" id="SEM80012.1"/>
    </source>
</evidence>
<dbReference type="Proteomes" id="UP000199735">
    <property type="component" value="Unassembled WGS sequence"/>
</dbReference>
<dbReference type="RefSeq" id="WP_093879949.1">
    <property type="nucleotide sequence ID" value="NZ_FOCD01000001.1"/>
</dbReference>
<evidence type="ECO:0008006" key="3">
    <source>
        <dbReference type="Google" id="ProtNLM"/>
    </source>
</evidence>
<gene>
    <name evidence="1" type="ORF">SAMN04489762_1071</name>
</gene>
<comment type="caution">
    <text evidence="1">The sequence shown here is derived from an EMBL/GenBank/DDBJ whole genome shotgun (WGS) entry which is preliminary data.</text>
</comment>
<sequence>MYLDEILIRYFDSQDYYIRKVQEALWQKEQLLAAAYTHTSYDDLGLRVVTLPLEDYAIRSEAIDNRIKQLSIVVDQDKKTFNQALSTISRRQRILLHVFYKTGITLTTAKELLRAKEHLLEALDQVKDKLNSRMKAEYMKQFKGNGGVMHGT</sequence>
<reference evidence="1 2" key="1">
    <citation type="submission" date="2016-10" db="EMBL/GenBank/DDBJ databases">
        <authorList>
            <person name="Varghese N."/>
            <person name="Submissions S."/>
        </authorList>
    </citation>
    <scope>NUCLEOTIDE SEQUENCE [LARGE SCALE GENOMIC DNA]</scope>
    <source>
        <strain evidence="1 2">DSM 21619</strain>
    </source>
</reference>
<protein>
    <recommendedName>
        <fullName evidence="3">RNA polymerase sigma-70 region 4 domain-containing protein</fullName>
    </recommendedName>
</protein>
<dbReference type="AlphaFoldDB" id="A0AAX2ED38"/>
<dbReference type="EMBL" id="FOCD01000001">
    <property type="protein sequence ID" value="SEM80012.1"/>
    <property type="molecule type" value="Genomic_DNA"/>
</dbReference>